<sequence>MVSRSRDEEMETGRNIHHKRSRELQWSNEASQELLRLRFKTLRALFDEADTVADVHEAWGVVASRLNAMESLEMEELDPVKCSDQLTKLRLQWQDSNTQLHLMMAECFGKQQERRTSFNRMMEETMQESSPKRRKQSEPSSVSPVESQEETPLSPGPAPVSPSAVQREEHIEMSNLQAVQQEPVSVEAQADEEEFPREDEIMRALEKRSEQLERLAQSHQHLADVTQKLMEALVNQ</sequence>
<evidence type="ECO:0000313" key="3">
    <source>
        <dbReference type="Proteomes" id="UP001632037"/>
    </source>
</evidence>
<comment type="caution">
    <text evidence="2">The sequence shown here is derived from an EMBL/GenBank/DDBJ whole genome shotgun (WGS) entry which is preliminary data.</text>
</comment>
<evidence type="ECO:0000256" key="1">
    <source>
        <dbReference type="SAM" id="MobiDB-lite"/>
    </source>
</evidence>
<feature type="region of interest" description="Disordered" evidence="1">
    <location>
        <begin position="122"/>
        <end position="198"/>
    </location>
</feature>
<feature type="compositionally biased region" description="Low complexity" evidence="1">
    <location>
        <begin position="138"/>
        <end position="153"/>
    </location>
</feature>
<reference evidence="2 3" key="1">
    <citation type="submission" date="2024-09" db="EMBL/GenBank/DDBJ databases">
        <title>Genome sequencing and assembly of Phytophthora oleae, isolate VK10A, causative agent of rot of olive drupes.</title>
        <authorList>
            <person name="Conti Taguali S."/>
            <person name="Riolo M."/>
            <person name="La Spada F."/>
            <person name="Cacciola S.O."/>
            <person name="Dionisio G."/>
        </authorList>
    </citation>
    <scope>NUCLEOTIDE SEQUENCE [LARGE SCALE GENOMIC DNA]</scope>
    <source>
        <strain evidence="2 3">VK10A</strain>
    </source>
</reference>
<name>A0ABD3EY15_9STRA</name>
<gene>
    <name evidence="2" type="ORF">V7S43_015435</name>
</gene>
<dbReference type="EMBL" id="JBIMZQ010000046">
    <property type="protein sequence ID" value="KAL3659443.1"/>
    <property type="molecule type" value="Genomic_DNA"/>
</dbReference>
<evidence type="ECO:0000313" key="2">
    <source>
        <dbReference type="EMBL" id="KAL3659443.1"/>
    </source>
</evidence>
<feature type="compositionally biased region" description="Polar residues" evidence="1">
    <location>
        <begin position="174"/>
        <end position="183"/>
    </location>
</feature>
<protein>
    <submittedName>
        <fullName evidence="2">Uncharacterized protein</fullName>
    </submittedName>
</protein>
<dbReference type="Proteomes" id="UP001632037">
    <property type="component" value="Unassembled WGS sequence"/>
</dbReference>
<dbReference type="AlphaFoldDB" id="A0ABD3EY15"/>
<organism evidence="2 3">
    <name type="scientific">Phytophthora oleae</name>
    <dbReference type="NCBI Taxonomy" id="2107226"/>
    <lineage>
        <taxon>Eukaryota</taxon>
        <taxon>Sar</taxon>
        <taxon>Stramenopiles</taxon>
        <taxon>Oomycota</taxon>
        <taxon>Peronosporomycetes</taxon>
        <taxon>Peronosporales</taxon>
        <taxon>Peronosporaceae</taxon>
        <taxon>Phytophthora</taxon>
    </lineage>
</organism>
<keyword evidence="3" id="KW-1185">Reference proteome</keyword>
<proteinExistence type="predicted"/>
<accession>A0ABD3EY15</accession>